<dbReference type="InterPro" id="IPR003106">
    <property type="entry name" value="Leu_zip_homeo"/>
</dbReference>
<evidence type="ECO:0000256" key="11">
    <source>
        <dbReference type="SAM" id="MobiDB-lite"/>
    </source>
</evidence>
<dbReference type="Pfam" id="PF02183">
    <property type="entry name" value="HALZ"/>
    <property type="match status" value="1"/>
</dbReference>
<evidence type="ECO:0000256" key="8">
    <source>
        <dbReference type="PROSITE-ProRule" id="PRU00108"/>
    </source>
</evidence>
<dbReference type="GO" id="GO:0045893">
    <property type="term" value="P:positive regulation of DNA-templated transcription"/>
    <property type="evidence" value="ECO:0007669"/>
    <property type="project" value="TreeGrafter"/>
</dbReference>
<keyword evidence="2 10" id="KW-0805">Transcription regulation</keyword>
<dbReference type="PANTHER" id="PTHR24326">
    <property type="entry name" value="HOMEOBOX-LEUCINE ZIPPER PROTEIN"/>
    <property type="match status" value="1"/>
</dbReference>
<reference evidence="13 14" key="1">
    <citation type="journal article" date="2020" name="bioRxiv">
        <title>Sequence and annotation of 42 cannabis genomes reveals extensive copy number variation in cannabinoid synthesis and pathogen resistance genes.</title>
        <authorList>
            <person name="Mckernan K.J."/>
            <person name="Helbert Y."/>
            <person name="Kane L.T."/>
            <person name="Ebling H."/>
            <person name="Zhang L."/>
            <person name="Liu B."/>
            <person name="Eaton Z."/>
            <person name="Mclaughlin S."/>
            <person name="Kingan S."/>
            <person name="Baybayan P."/>
            <person name="Concepcion G."/>
            <person name="Jordan M."/>
            <person name="Riva A."/>
            <person name="Barbazuk W."/>
            <person name="Harkins T."/>
        </authorList>
    </citation>
    <scope>NUCLEOTIDE SEQUENCE [LARGE SCALE GENOMIC DNA]</scope>
    <source>
        <strain evidence="14">cv. Jamaican Lion 4</strain>
        <tissue evidence="13">Leaf</tissue>
    </source>
</reference>
<comment type="caution">
    <text evidence="13">The sequence shown here is derived from an EMBL/GenBank/DDBJ whole genome shotgun (WGS) entry which is preliminary data.</text>
</comment>
<dbReference type="InterPro" id="IPR017970">
    <property type="entry name" value="Homeobox_CS"/>
</dbReference>
<evidence type="ECO:0000256" key="4">
    <source>
        <dbReference type="ARBA" id="ARBA00023155"/>
    </source>
</evidence>
<dbReference type="Gene3D" id="1.10.10.60">
    <property type="entry name" value="Homeodomain-like"/>
    <property type="match status" value="1"/>
</dbReference>
<dbReference type="PANTHER" id="PTHR24326:SF535">
    <property type="entry name" value="HOMEOBOX-LEUCINE ZIPPER PROTEIN"/>
    <property type="match status" value="1"/>
</dbReference>
<comment type="subcellular location">
    <subcellularLocation>
        <location evidence="1 8 9">Nucleus</location>
    </subcellularLocation>
</comment>
<gene>
    <name evidence="13" type="ORF">F8388_012458</name>
</gene>
<evidence type="ECO:0000256" key="10">
    <source>
        <dbReference type="RuleBase" id="RU369038"/>
    </source>
</evidence>
<dbReference type="GO" id="GO:0005634">
    <property type="term" value="C:nucleus"/>
    <property type="evidence" value="ECO:0007669"/>
    <property type="project" value="UniProtKB-SubCell"/>
</dbReference>
<comment type="function">
    <text evidence="10">Transcription factor.</text>
</comment>
<evidence type="ECO:0000259" key="12">
    <source>
        <dbReference type="PROSITE" id="PS50071"/>
    </source>
</evidence>
<evidence type="ECO:0000256" key="6">
    <source>
        <dbReference type="ARBA" id="ARBA00023242"/>
    </source>
</evidence>
<dbReference type="InterPro" id="IPR045224">
    <property type="entry name" value="HDZip_class_I_plant"/>
</dbReference>
<dbReference type="PROSITE" id="PS00027">
    <property type="entry name" value="HOMEOBOX_1"/>
    <property type="match status" value="1"/>
</dbReference>
<dbReference type="EMBL" id="JAATIP010000034">
    <property type="protein sequence ID" value="KAF4388481.1"/>
    <property type="molecule type" value="Genomic_DNA"/>
</dbReference>
<dbReference type="SUPFAM" id="SSF46689">
    <property type="entry name" value="Homeodomain-like"/>
    <property type="match status" value="1"/>
</dbReference>
<dbReference type="InterPro" id="IPR000047">
    <property type="entry name" value="HTH_motif"/>
</dbReference>
<dbReference type="AlphaFoldDB" id="A0A7J6H0C4"/>
<feature type="region of interest" description="Disordered" evidence="11">
    <location>
        <begin position="147"/>
        <end position="175"/>
    </location>
</feature>
<evidence type="ECO:0000256" key="1">
    <source>
        <dbReference type="ARBA" id="ARBA00004123"/>
    </source>
</evidence>
<feature type="region of interest" description="Disordered" evidence="11">
    <location>
        <begin position="1"/>
        <end position="27"/>
    </location>
</feature>
<keyword evidence="5 10" id="KW-0804">Transcription</keyword>
<dbReference type="InterPro" id="IPR009057">
    <property type="entry name" value="Homeodomain-like_sf"/>
</dbReference>
<dbReference type="InterPro" id="IPR001356">
    <property type="entry name" value="HD"/>
</dbReference>
<protein>
    <recommendedName>
        <fullName evidence="10">Homeobox-leucine zipper protein</fullName>
    </recommendedName>
    <alternativeName>
        <fullName evidence="10">HD-ZIP protein</fullName>
    </alternativeName>
    <alternativeName>
        <fullName evidence="10">Homeodomain transcription factor</fullName>
    </alternativeName>
</protein>
<name>A0A7J6H0C4_CANSA</name>
<dbReference type="GO" id="GO:0000976">
    <property type="term" value="F:transcription cis-regulatory region binding"/>
    <property type="evidence" value="ECO:0007669"/>
    <property type="project" value="UniProtKB-ARBA"/>
</dbReference>
<feature type="DNA-binding region" description="Homeobox" evidence="8">
    <location>
        <begin position="48"/>
        <end position="107"/>
    </location>
</feature>
<evidence type="ECO:0000256" key="7">
    <source>
        <dbReference type="ARBA" id="ARBA00025748"/>
    </source>
</evidence>
<dbReference type="Proteomes" id="UP000525078">
    <property type="component" value="Unassembled WGS sequence"/>
</dbReference>
<dbReference type="Pfam" id="PF00046">
    <property type="entry name" value="Homeodomain"/>
    <property type="match status" value="1"/>
</dbReference>
<proteinExistence type="inferred from homology"/>
<evidence type="ECO:0000256" key="5">
    <source>
        <dbReference type="ARBA" id="ARBA00023163"/>
    </source>
</evidence>
<evidence type="ECO:0000256" key="2">
    <source>
        <dbReference type="ARBA" id="ARBA00023015"/>
    </source>
</evidence>
<dbReference type="PROSITE" id="PS50071">
    <property type="entry name" value="HOMEOBOX_2"/>
    <property type="match status" value="1"/>
</dbReference>
<organism evidence="13 14">
    <name type="scientific">Cannabis sativa</name>
    <name type="common">Hemp</name>
    <name type="synonym">Marijuana</name>
    <dbReference type="NCBI Taxonomy" id="3483"/>
    <lineage>
        <taxon>Eukaryota</taxon>
        <taxon>Viridiplantae</taxon>
        <taxon>Streptophyta</taxon>
        <taxon>Embryophyta</taxon>
        <taxon>Tracheophyta</taxon>
        <taxon>Spermatophyta</taxon>
        <taxon>Magnoliopsida</taxon>
        <taxon>eudicotyledons</taxon>
        <taxon>Gunneridae</taxon>
        <taxon>Pentapetalae</taxon>
        <taxon>rosids</taxon>
        <taxon>fabids</taxon>
        <taxon>Rosales</taxon>
        <taxon>Cannabaceae</taxon>
        <taxon>Cannabis</taxon>
    </lineage>
</organism>
<keyword evidence="6 8" id="KW-0539">Nucleus</keyword>
<evidence type="ECO:0000256" key="9">
    <source>
        <dbReference type="RuleBase" id="RU000682"/>
    </source>
</evidence>
<feature type="domain" description="Homeobox" evidence="12">
    <location>
        <begin position="46"/>
        <end position="106"/>
    </location>
</feature>
<keyword evidence="4 8" id="KW-0371">Homeobox</keyword>
<evidence type="ECO:0000313" key="13">
    <source>
        <dbReference type="EMBL" id="KAF4388481.1"/>
    </source>
</evidence>
<evidence type="ECO:0000313" key="14">
    <source>
        <dbReference type="Proteomes" id="UP000525078"/>
    </source>
</evidence>
<keyword evidence="3 8" id="KW-0238">DNA-binding</keyword>
<dbReference type="FunFam" id="1.10.10.60:FF:000144">
    <property type="entry name" value="homeobox-leucine zipper protein ATHB-6-like"/>
    <property type="match status" value="1"/>
</dbReference>
<evidence type="ECO:0000256" key="3">
    <source>
        <dbReference type="ARBA" id="ARBA00023125"/>
    </source>
</evidence>
<comment type="similarity">
    <text evidence="7 10">Belongs to the HD-ZIP homeobox family. Class I subfamily.</text>
</comment>
<accession>A0A7J6H0C4</accession>
<dbReference type="SMART" id="SM00389">
    <property type="entry name" value="HOX"/>
    <property type="match status" value="1"/>
</dbReference>
<dbReference type="PRINTS" id="PR00031">
    <property type="entry name" value="HTHREPRESSR"/>
</dbReference>
<sequence length="307" mass="35564">MKRFNSSDSLGALVTISQPKETKNNQGYSKEFQAMLDSLDQEDCNEEYTGKKRRLSSNQVKALERYFEMENKLEPERKSKLADELGLQPRQVAIWFQNRRARWKTKQLEKDYNLLKANYDSLKFSYEALQKQNDVLTKKVRQLNTKLATESEESSQSVKEDHHQSPFSGHESNGLDHSKGAEQLLLLHPHHNHQHHESIYGNYYAKSCKDGYSDSDSINGVTKDQDHKKLEYSLGPNGSNSSSCSNTMENWIQISDYNNYSRAFPVKICQPQLMRMEDQTLFSSEDSCNFLSVDQAPTLHWYFADHQ</sequence>
<dbReference type="GO" id="GO:0000981">
    <property type="term" value="F:DNA-binding transcription factor activity, RNA polymerase II-specific"/>
    <property type="evidence" value="ECO:0007669"/>
    <property type="project" value="UniProtKB-UniRule"/>
</dbReference>
<dbReference type="CDD" id="cd00086">
    <property type="entry name" value="homeodomain"/>
    <property type="match status" value="1"/>
</dbReference>